<proteinExistence type="predicted"/>
<dbReference type="EMBL" id="LAZR01004425">
    <property type="protein sequence ID" value="KKN08711.1"/>
    <property type="molecule type" value="Genomic_DNA"/>
</dbReference>
<evidence type="ECO:0000313" key="1">
    <source>
        <dbReference type="EMBL" id="KKN08711.1"/>
    </source>
</evidence>
<protein>
    <submittedName>
        <fullName evidence="1">Uncharacterized protein</fullName>
    </submittedName>
</protein>
<comment type="caution">
    <text evidence="1">The sequence shown here is derived from an EMBL/GenBank/DDBJ whole genome shotgun (WGS) entry which is preliminary data.</text>
</comment>
<name>A0A0F9Q633_9ZZZZ</name>
<accession>A0A0F9Q633</accession>
<organism evidence="1">
    <name type="scientific">marine sediment metagenome</name>
    <dbReference type="NCBI Taxonomy" id="412755"/>
    <lineage>
        <taxon>unclassified sequences</taxon>
        <taxon>metagenomes</taxon>
        <taxon>ecological metagenomes</taxon>
    </lineage>
</organism>
<reference evidence="1" key="1">
    <citation type="journal article" date="2015" name="Nature">
        <title>Complex archaea that bridge the gap between prokaryotes and eukaryotes.</title>
        <authorList>
            <person name="Spang A."/>
            <person name="Saw J.H."/>
            <person name="Jorgensen S.L."/>
            <person name="Zaremba-Niedzwiedzka K."/>
            <person name="Martijn J."/>
            <person name="Lind A.E."/>
            <person name="van Eijk R."/>
            <person name="Schleper C."/>
            <person name="Guy L."/>
            <person name="Ettema T.J."/>
        </authorList>
    </citation>
    <scope>NUCLEOTIDE SEQUENCE</scope>
</reference>
<gene>
    <name evidence="1" type="ORF">LCGC14_1054100</name>
</gene>
<dbReference type="AlphaFoldDB" id="A0A0F9Q633"/>
<sequence>MLTRSQPQSNTRTWMPAYRYSYDLADIPTKLKIEPYGYFYDFSHCLTSSSSTACLMDAWTFRMCLANTTSFS</sequence>